<feature type="domain" description="GST N-terminal" evidence="2">
    <location>
        <begin position="2"/>
        <end position="85"/>
    </location>
</feature>
<gene>
    <name evidence="3" type="ORF">SAMN04488238_101108</name>
</gene>
<dbReference type="SUPFAM" id="SSF47616">
    <property type="entry name" value="GST C-terminal domain-like"/>
    <property type="match status" value="1"/>
</dbReference>
<keyword evidence="1" id="KW-1133">Transmembrane helix</keyword>
<dbReference type="InterPro" id="IPR036282">
    <property type="entry name" value="Glutathione-S-Trfase_C_sf"/>
</dbReference>
<name>A0A1H2QV02_9RHOB</name>
<dbReference type="EMBL" id="FNOM01000001">
    <property type="protein sequence ID" value="SDW10748.1"/>
    <property type="molecule type" value="Genomic_DNA"/>
</dbReference>
<dbReference type="AlphaFoldDB" id="A0A1H2QV02"/>
<reference evidence="3 4" key="1">
    <citation type="submission" date="2016-10" db="EMBL/GenBank/DDBJ databases">
        <authorList>
            <person name="de Groot N.N."/>
        </authorList>
    </citation>
    <scope>NUCLEOTIDE SEQUENCE [LARGE SCALE GENOMIC DNA]</scope>
    <source>
        <strain evidence="3 4">CGMCC 1.8894</strain>
    </source>
</reference>
<evidence type="ECO:0000259" key="2">
    <source>
        <dbReference type="PROSITE" id="PS50404"/>
    </source>
</evidence>
<dbReference type="InterPro" id="IPR036249">
    <property type="entry name" value="Thioredoxin-like_sf"/>
</dbReference>
<dbReference type="Pfam" id="PF13409">
    <property type="entry name" value="GST_N_2"/>
    <property type="match status" value="1"/>
</dbReference>
<proteinExistence type="predicted"/>
<keyword evidence="1" id="KW-0812">Transmembrane</keyword>
<dbReference type="SUPFAM" id="SSF52833">
    <property type="entry name" value="Thioredoxin-like"/>
    <property type="match status" value="1"/>
</dbReference>
<protein>
    <submittedName>
        <fullName evidence="3">Glutathione S-transferase</fullName>
    </submittedName>
</protein>
<evidence type="ECO:0000313" key="3">
    <source>
        <dbReference type="EMBL" id="SDW10748.1"/>
    </source>
</evidence>
<evidence type="ECO:0000256" key="1">
    <source>
        <dbReference type="SAM" id="Phobius"/>
    </source>
</evidence>
<dbReference type="GO" id="GO:0016740">
    <property type="term" value="F:transferase activity"/>
    <property type="evidence" value="ECO:0007669"/>
    <property type="project" value="UniProtKB-KW"/>
</dbReference>
<dbReference type="Gene3D" id="1.20.1050.10">
    <property type="match status" value="1"/>
</dbReference>
<feature type="transmembrane region" description="Helical" evidence="1">
    <location>
        <begin position="147"/>
        <end position="169"/>
    </location>
</feature>
<dbReference type="Gene3D" id="3.40.30.10">
    <property type="entry name" value="Glutaredoxin"/>
    <property type="match status" value="1"/>
</dbReference>
<organism evidence="3 4">
    <name type="scientific">Roseicitreum antarcticum</name>
    <dbReference type="NCBI Taxonomy" id="564137"/>
    <lineage>
        <taxon>Bacteria</taxon>
        <taxon>Pseudomonadati</taxon>
        <taxon>Pseudomonadota</taxon>
        <taxon>Alphaproteobacteria</taxon>
        <taxon>Rhodobacterales</taxon>
        <taxon>Paracoccaceae</taxon>
        <taxon>Roseicitreum</taxon>
    </lineage>
</organism>
<keyword evidence="1" id="KW-0472">Membrane</keyword>
<dbReference type="Proteomes" id="UP000198539">
    <property type="component" value="Unassembled WGS sequence"/>
</dbReference>
<dbReference type="STRING" id="564137.SAMN04488238_101108"/>
<dbReference type="CDD" id="cd03049">
    <property type="entry name" value="GST_N_3"/>
    <property type="match status" value="1"/>
</dbReference>
<dbReference type="CDD" id="cd03205">
    <property type="entry name" value="GST_C_6"/>
    <property type="match status" value="1"/>
</dbReference>
<dbReference type="PROSITE" id="PS50404">
    <property type="entry name" value="GST_NTER"/>
    <property type="match status" value="1"/>
</dbReference>
<keyword evidence="3" id="KW-0808">Transferase</keyword>
<evidence type="ECO:0000313" key="4">
    <source>
        <dbReference type="Proteomes" id="UP000198539"/>
    </source>
</evidence>
<accession>A0A1H2QV02</accession>
<sequence>MSLLTLYHSPTSPFVRKCVVVLHETGQLADVTLSPAAGTPIDPGTMPLSHNPLGKIPALERPDGCTLFDSRVICRFLNDRGAGVLYPTGQRGWEALTLEAMADGITDAAILMVYETRARPEDKRFDGWVNGQWAKVERSLDALESRWIAYLAGPLCIGHIALACTLGYLDFRHAERDWRRGRPALAAWEARFAARAAMQATMPA</sequence>
<dbReference type="InterPro" id="IPR004045">
    <property type="entry name" value="Glutathione_S-Trfase_N"/>
</dbReference>
<dbReference type="Pfam" id="PF13410">
    <property type="entry name" value="GST_C_2"/>
    <property type="match status" value="1"/>
</dbReference>
<keyword evidence="4" id="KW-1185">Reference proteome</keyword>